<dbReference type="AlphaFoldDB" id="A0A1H4KE33"/>
<protein>
    <submittedName>
        <fullName evidence="1">Uncharacterized protein</fullName>
    </submittedName>
</protein>
<dbReference type="Gene3D" id="3.40.50.2000">
    <property type="entry name" value="Glycogen Phosphorylase B"/>
    <property type="match status" value="1"/>
</dbReference>
<keyword evidence="2" id="KW-1185">Reference proteome</keyword>
<proteinExistence type="predicted"/>
<evidence type="ECO:0000313" key="2">
    <source>
        <dbReference type="Proteomes" id="UP000198742"/>
    </source>
</evidence>
<reference evidence="2" key="1">
    <citation type="submission" date="2016-10" db="EMBL/GenBank/DDBJ databases">
        <authorList>
            <person name="Varghese N."/>
            <person name="Submissions S."/>
        </authorList>
    </citation>
    <scope>NUCLEOTIDE SEQUENCE [LARGE SCALE GENOMIC DNA]</scope>
    <source>
        <strain evidence="2">DSM 22017</strain>
    </source>
</reference>
<organism evidence="1 2">
    <name type="scientific">Nocardioides exalbidus</name>
    <dbReference type="NCBI Taxonomy" id="402596"/>
    <lineage>
        <taxon>Bacteria</taxon>
        <taxon>Bacillati</taxon>
        <taxon>Actinomycetota</taxon>
        <taxon>Actinomycetes</taxon>
        <taxon>Propionibacteriales</taxon>
        <taxon>Nocardioidaceae</taxon>
        <taxon>Nocardioides</taxon>
    </lineage>
</organism>
<dbReference type="OrthoDB" id="479249at2"/>
<sequence>MIDHRQADQNWATFQDLVNRSRILERRGRHEPAAVAAMTAATFAWCNPTGSFASPELERVLVGLGASVEPVLRRPVLRRPQQRDVRPRVLHVASQLYATGGHTQMLANWLHLDSDRDHHVVVTAQGEREVPKKITASLTGPDSVTLLDSPGHGLVTRAATLRRLAVEFDHIVLHVHPNDVVAWIALSGMQDRPEVLLVNHADHVFWLGASLADRVVNLRHSGARLNAERRGIAEDRNALLVRPLQLKERSLSREEARSRLGIDSDAVVIVSAADTYKYGAAPGEGLLDVLLPVLRDHPEVRMHVAGPSPDGDWKVLADEGLGRAWGLLPDVGTLLEAADIYIDSYPFSSLTSMLEAATLHTPVMTWRDPDERVAVLGADTPELEDVLIATTSGDGLAAELVRLIESSALREELGMRSGAAVRRFHSEGSWLEQVGKVFDAPSATPSAVSSPVVPRQVGPLDLSLARVMQNGVGQSLVGTLDVMAPELGWLDRLRAAALLAGQGRARPALLLPAPWARRAKDLLRSLRRAH</sequence>
<accession>A0A1H4KE33</accession>
<dbReference type="SUPFAM" id="SSF53756">
    <property type="entry name" value="UDP-Glycosyltransferase/glycogen phosphorylase"/>
    <property type="match status" value="1"/>
</dbReference>
<evidence type="ECO:0000313" key="1">
    <source>
        <dbReference type="EMBL" id="SEB56653.1"/>
    </source>
</evidence>
<name>A0A1H4KE33_9ACTN</name>
<dbReference type="EMBL" id="FNRT01000002">
    <property type="protein sequence ID" value="SEB56653.1"/>
    <property type="molecule type" value="Genomic_DNA"/>
</dbReference>
<dbReference type="STRING" id="402596.SAMN04489844_0545"/>
<dbReference type="Proteomes" id="UP000198742">
    <property type="component" value="Unassembled WGS sequence"/>
</dbReference>
<gene>
    <name evidence="1" type="ORF">SAMN04489844_0545</name>
</gene>
<dbReference type="RefSeq" id="WP_090967743.1">
    <property type="nucleotide sequence ID" value="NZ_FNRT01000002.1"/>
</dbReference>